<dbReference type="Gene3D" id="1.10.3630.10">
    <property type="entry name" value="yeast vps74-n-term truncation variant domain like"/>
    <property type="match status" value="1"/>
</dbReference>
<dbReference type="Proteomes" id="UP001519654">
    <property type="component" value="Unassembled WGS sequence"/>
</dbReference>
<evidence type="ECO:0000313" key="5">
    <source>
        <dbReference type="EMBL" id="MBU2668143.1"/>
    </source>
</evidence>
<evidence type="ECO:0000256" key="2">
    <source>
        <dbReference type="ARBA" id="ARBA00023034"/>
    </source>
</evidence>
<comment type="caution">
    <text evidence="5">The sequence shown here is derived from an EMBL/GenBank/DDBJ whole genome shotgun (WGS) entry which is preliminary data.</text>
</comment>
<dbReference type="InterPro" id="IPR008628">
    <property type="entry name" value="GPP34-like"/>
</dbReference>
<reference evidence="5 6" key="1">
    <citation type="submission" date="2021-06" db="EMBL/GenBank/DDBJ databases">
        <title>Actinoplanes lichenicola sp. nov., and Actinoplanes ovalisporus sp. nov., isolated from lichen in Thailand.</title>
        <authorList>
            <person name="Saeng-In P."/>
            <person name="Kanchanasin P."/>
            <person name="Yuki M."/>
            <person name="Kudo T."/>
            <person name="Ohkuma M."/>
            <person name="Phongsopitanun W."/>
            <person name="Tanasupawat S."/>
        </authorList>
    </citation>
    <scope>NUCLEOTIDE SEQUENCE [LARGE SCALE GENOMIC DNA]</scope>
    <source>
        <strain evidence="5 6">NBRC 110975</strain>
    </source>
</reference>
<evidence type="ECO:0000313" key="6">
    <source>
        <dbReference type="Proteomes" id="UP001519654"/>
    </source>
</evidence>
<gene>
    <name evidence="5" type="ORF">KOI35_31995</name>
</gene>
<dbReference type="RefSeq" id="WP_215792387.1">
    <property type="nucleotide sequence ID" value="NZ_JAHKKG010000010.1"/>
</dbReference>
<keyword evidence="3" id="KW-0446">Lipid-binding</keyword>
<protein>
    <submittedName>
        <fullName evidence="5">GPP34 family phosphoprotein</fullName>
    </submittedName>
</protein>
<evidence type="ECO:0000256" key="3">
    <source>
        <dbReference type="ARBA" id="ARBA00023121"/>
    </source>
</evidence>
<name>A0ABS5YXI0_9ACTN</name>
<keyword evidence="2" id="KW-0333">Golgi apparatus</keyword>
<keyword evidence="4" id="KW-0472">Membrane</keyword>
<dbReference type="Pfam" id="PF05719">
    <property type="entry name" value="GPP34"/>
    <property type="match status" value="1"/>
</dbReference>
<organism evidence="5 6">
    <name type="scientific">Paractinoplanes bogorensis</name>
    <dbReference type="NCBI Taxonomy" id="1610840"/>
    <lineage>
        <taxon>Bacteria</taxon>
        <taxon>Bacillati</taxon>
        <taxon>Actinomycetota</taxon>
        <taxon>Actinomycetes</taxon>
        <taxon>Micromonosporales</taxon>
        <taxon>Micromonosporaceae</taxon>
        <taxon>Paractinoplanes</taxon>
    </lineage>
</organism>
<sequence>MSLPESLFLLSLRPDKGRLDDDSAAVRGSLLRSAALAELRLRGLLRDHDGHPERTDAAPAQPLEPFLTEVLDDVRPDRRHGWFELVHNRSDKAEATVRDQLAANRTIIVETHRVLGLLPTQRLTLTDPTPVEALRDRVRRALHQDAPIEDALLAVLAADGNVSTVYRWRDLRGQSSALRALRQRIDRELTGLRPATEAAIAVQRSPA</sequence>
<dbReference type="InterPro" id="IPR038261">
    <property type="entry name" value="GPP34-like_sf"/>
</dbReference>
<accession>A0ABS5YXI0</accession>
<dbReference type="EMBL" id="JAHKKG010000010">
    <property type="protein sequence ID" value="MBU2668143.1"/>
    <property type="molecule type" value="Genomic_DNA"/>
</dbReference>
<keyword evidence="6" id="KW-1185">Reference proteome</keyword>
<comment type="subcellular location">
    <subcellularLocation>
        <location evidence="1">Golgi apparatus membrane</location>
        <topology evidence="1">Peripheral membrane protein</topology>
        <orientation evidence="1">Cytoplasmic side</orientation>
    </subcellularLocation>
</comment>
<evidence type="ECO:0000256" key="1">
    <source>
        <dbReference type="ARBA" id="ARBA00004255"/>
    </source>
</evidence>
<proteinExistence type="predicted"/>
<evidence type="ECO:0000256" key="4">
    <source>
        <dbReference type="ARBA" id="ARBA00023136"/>
    </source>
</evidence>